<gene>
    <name evidence="2" type="ORF">OO014_02905</name>
</gene>
<proteinExistence type="predicted"/>
<evidence type="ECO:0000313" key="3">
    <source>
        <dbReference type="Proteomes" id="UP001150259"/>
    </source>
</evidence>
<comment type="caution">
    <text evidence="2">The sequence shown here is derived from an EMBL/GenBank/DDBJ whole genome shotgun (WGS) entry which is preliminary data.</text>
</comment>
<sequence>MVAPSRMPLGRVRAHLDLSALRHHQSGRGPMRGGPSVASAGSASAAPDTSCQKAGLKTLIGAGLIDDVAKGGLPGCSLLLRGGRRPV</sequence>
<evidence type="ECO:0000313" key="2">
    <source>
        <dbReference type="EMBL" id="MDC5696191.1"/>
    </source>
</evidence>
<dbReference type="Proteomes" id="UP001150259">
    <property type="component" value="Unassembled WGS sequence"/>
</dbReference>
<dbReference type="RefSeq" id="WP_272460768.1">
    <property type="nucleotide sequence ID" value="NZ_JAPFQL010000007.1"/>
</dbReference>
<feature type="compositionally biased region" description="Low complexity" evidence="1">
    <location>
        <begin position="33"/>
        <end position="47"/>
    </location>
</feature>
<keyword evidence="3" id="KW-1185">Reference proteome</keyword>
<evidence type="ECO:0000256" key="1">
    <source>
        <dbReference type="SAM" id="MobiDB-lite"/>
    </source>
</evidence>
<name>A0ABT5GE97_9MICO</name>
<organism evidence="2 3">
    <name type="scientific">Intrasporangium calvum</name>
    <dbReference type="NCBI Taxonomy" id="53358"/>
    <lineage>
        <taxon>Bacteria</taxon>
        <taxon>Bacillati</taxon>
        <taxon>Actinomycetota</taxon>
        <taxon>Actinomycetes</taxon>
        <taxon>Micrococcales</taxon>
        <taxon>Intrasporangiaceae</taxon>
        <taxon>Intrasporangium</taxon>
    </lineage>
</organism>
<reference evidence="2 3" key="1">
    <citation type="submission" date="2022-11" db="EMBL/GenBank/DDBJ databases">
        <title>Anaerobic phenanthrene biodegradation by a DNRA strain PheN6.</title>
        <authorList>
            <person name="Zhang Z."/>
        </authorList>
    </citation>
    <scope>NUCLEOTIDE SEQUENCE [LARGE SCALE GENOMIC DNA]</scope>
    <source>
        <strain evidence="2 3">PheN6</strain>
    </source>
</reference>
<dbReference type="EMBL" id="JAPFQL010000007">
    <property type="protein sequence ID" value="MDC5696191.1"/>
    <property type="molecule type" value="Genomic_DNA"/>
</dbReference>
<feature type="region of interest" description="Disordered" evidence="1">
    <location>
        <begin position="19"/>
        <end position="49"/>
    </location>
</feature>
<protein>
    <submittedName>
        <fullName evidence="2">Uncharacterized protein</fullName>
    </submittedName>
</protein>
<accession>A0ABT5GE97</accession>